<reference evidence="17 18" key="1">
    <citation type="submission" date="2018-03" db="EMBL/GenBank/DDBJ databases">
        <authorList>
            <person name="Keele B.F."/>
        </authorList>
    </citation>
    <scope>NUCLEOTIDE SEQUENCE [LARGE SCALE GENOMIC DNA]</scope>
    <source>
        <strain evidence="17 18">D20</strain>
    </source>
</reference>
<evidence type="ECO:0000256" key="4">
    <source>
        <dbReference type="ARBA" id="ARBA00022475"/>
    </source>
</evidence>
<dbReference type="InterPro" id="IPR006121">
    <property type="entry name" value="HMA_dom"/>
</dbReference>
<dbReference type="InterPro" id="IPR001757">
    <property type="entry name" value="P_typ_ATPase"/>
</dbReference>
<dbReference type="Pfam" id="PF00403">
    <property type="entry name" value="HMA"/>
    <property type="match status" value="1"/>
</dbReference>
<dbReference type="InterPro" id="IPR021993">
    <property type="entry name" value="ATPase-cat-bd"/>
</dbReference>
<dbReference type="Gene3D" id="3.40.50.1000">
    <property type="entry name" value="HAD superfamily/HAD-like"/>
    <property type="match status" value="1"/>
</dbReference>
<comment type="similarity">
    <text evidence="2 15">Belongs to the cation transport ATPase (P-type) (TC 3.A.3) family. Type IB subfamily.</text>
</comment>
<keyword evidence="14 15" id="KW-0472">Membrane</keyword>
<evidence type="ECO:0000259" key="16">
    <source>
        <dbReference type="PROSITE" id="PS50846"/>
    </source>
</evidence>
<dbReference type="InterPro" id="IPR036412">
    <property type="entry name" value="HAD-like_sf"/>
</dbReference>
<keyword evidence="12 15" id="KW-1133">Transmembrane helix</keyword>
<evidence type="ECO:0000256" key="1">
    <source>
        <dbReference type="ARBA" id="ARBA00004651"/>
    </source>
</evidence>
<keyword evidence="6 15" id="KW-0812">Transmembrane</keyword>
<keyword evidence="11" id="KW-1278">Translocase</keyword>
<feature type="transmembrane region" description="Helical" evidence="15">
    <location>
        <begin position="470"/>
        <end position="493"/>
    </location>
</feature>
<evidence type="ECO:0000256" key="8">
    <source>
        <dbReference type="ARBA" id="ARBA00022741"/>
    </source>
</evidence>
<dbReference type="GO" id="GO:0016887">
    <property type="term" value="F:ATP hydrolysis activity"/>
    <property type="evidence" value="ECO:0007669"/>
    <property type="project" value="InterPro"/>
</dbReference>
<organism evidence="17 18">
    <name type="scientific">Pseudothauera lacus</name>
    <dbReference type="NCBI Taxonomy" id="2136175"/>
    <lineage>
        <taxon>Bacteria</taxon>
        <taxon>Pseudomonadati</taxon>
        <taxon>Pseudomonadota</taxon>
        <taxon>Betaproteobacteria</taxon>
        <taxon>Rhodocyclales</taxon>
        <taxon>Zoogloeaceae</taxon>
        <taxon>Pseudothauera</taxon>
    </lineage>
</organism>
<sequence>MNTASETAPPPVVAGSEDPNCYHCGLPIPPETRHYVRIEGQSRRMCCVGCEAVAQSIVDNNLTEYYRHRDAMPESRREAMPQELQELGLFDHPDFQKTFVRPVGEHEREASLILEGITCAACVWLNEQHVARQPGVRGIDINYATRRARVRWDEREIKLSDILGAVQAIGYRAYPYDAERSEQLAHRERRSMLWRVFVAGFGMMQVMMYAIPVYVAGEGEMTAEMEVLMRWASLVLTLPVVFYSAAPFFQRALRDFRLRRLGMDVPVALGVGSAFAASVWATLIDGPEVYFDSVTMFVFFLLCGRYLEMLARQKAVRGVEELGKVLPVFAERLGADGAVDKVPVSQLQPGDRVRVRPGEVFPADGVLAEGHSEANEALLTGESRPVPKAPGAEVTGGSINVSSPVVVEIRRVGDSTRLAAIRQLMDRAAAEKPRIATQSDRVARVFIIALLVLAALTYVGWQFIDPERALWVFVSVLVVACPCALSLATPTALTVATDALARMGVLITRGHAIEALAGANRFVFDKTGTLTHGQMQAGAVTVLDGSDETQVRAQAAALEQASEHAIAAGVRLAAEGLRLPPVSAQRAVTGQGVEGQVDGELMRIGRPSFVAELAGSAVPAEVAALEGDGATVVALAAQGRWVALFGLADRVREEAPLLLAHLQRQGIPTVILSGDAPAAVAAVAARVGAAEAHAGLTPQDKQAWVEARQRQAGVLVAMVGDGVNDAPVLAQAHVSIAMGGGTDLARNQADVVLLSENLVGLGQAIGQSRRTLAVIRQNLWWSFTYNFTSVPLAMMGLITPWMAGIGMAASSLLVVLNALRLQGAGARAQQTR</sequence>
<feature type="transmembrane region" description="Helical" evidence="15">
    <location>
        <begin position="261"/>
        <end position="283"/>
    </location>
</feature>
<comment type="caution">
    <text evidence="17">The sequence shown here is derived from an EMBL/GenBank/DDBJ whole genome shotgun (WGS) entry which is preliminary data.</text>
</comment>
<evidence type="ECO:0000256" key="7">
    <source>
        <dbReference type="ARBA" id="ARBA00022723"/>
    </source>
</evidence>
<evidence type="ECO:0000256" key="9">
    <source>
        <dbReference type="ARBA" id="ARBA00022840"/>
    </source>
</evidence>
<dbReference type="CDD" id="cd02079">
    <property type="entry name" value="P-type_ATPase_HM"/>
    <property type="match status" value="1"/>
</dbReference>
<dbReference type="SUPFAM" id="SSF56784">
    <property type="entry name" value="HAD-like"/>
    <property type="match status" value="1"/>
</dbReference>
<protein>
    <submittedName>
        <fullName evidence="17">Copper-translocating P-type ATPase</fullName>
    </submittedName>
</protein>
<feature type="transmembrane region" description="Helical" evidence="15">
    <location>
        <begin position="801"/>
        <end position="819"/>
    </location>
</feature>
<keyword evidence="10" id="KW-0460">Magnesium</keyword>
<dbReference type="Gene3D" id="3.40.1110.10">
    <property type="entry name" value="Calcium-transporting ATPase, cytoplasmic domain N"/>
    <property type="match status" value="1"/>
</dbReference>
<dbReference type="GO" id="GO:0005886">
    <property type="term" value="C:plasma membrane"/>
    <property type="evidence" value="ECO:0007669"/>
    <property type="project" value="UniProtKB-SubCell"/>
</dbReference>
<dbReference type="SFLD" id="SFLDF00027">
    <property type="entry name" value="p-type_atpase"/>
    <property type="match status" value="1"/>
</dbReference>
<dbReference type="PRINTS" id="PR00119">
    <property type="entry name" value="CATATPASE"/>
</dbReference>
<dbReference type="NCBIfam" id="TIGR01494">
    <property type="entry name" value="ATPase_P-type"/>
    <property type="match status" value="1"/>
</dbReference>
<evidence type="ECO:0000256" key="2">
    <source>
        <dbReference type="ARBA" id="ARBA00006024"/>
    </source>
</evidence>
<name>A0A2T4IHH8_9RHOO</name>
<dbReference type="OrthoDB" id="8521954at2"/>
<dbReference type="InterPro" id="IPR036163">
    <property type="entry name" value="HMA_dom_sf"/>
</dbReference>
<dbReference type="Pfam" id="PF00122">
    <property type="entry name" value="E1-E2_ATPase"/>
    <property type="match status" value="1"/>
</dbReference>
<dbReference type="SFLD" id="SFLDS00003">
    <property type="entry name" value="Haloacid_Dehalogenase"/>
    <property type="match status" value="1"/>
</dbReference>
<dbReference type="InterPro" id="IPR027256">
    <property type="entry name" value="P-typ_ATPase_IB"/>
</dbReference>
<dbReference type="PROSITE" id="PS50846">
    <property type="entry name" value="HMA_2"/>
    <property type="match status" value="1"/>
</dbReference>
<dbReference type="InterPro" id="IPR059000">
    <property type="entry name" value="ATPase_P-type_domA"/>
</dbReference>
<accession>A0A2T4IHH8</accession>
<dbReference type="InterPro" id="IPR023298">
    <property type="entry name" value="ATPase_P-typ_TM_dom_sf"/>
</dbReference>
<dbReference type="GO" id="GO:0055070">
    <property type="term" value="P:copper ion homeostasis"/>
    <property type="evidence" value="ECO:0007669"/>
    <property type="project" value="TreeGrafter"/>
</dbReference>
<dbReference type="Pfam" id="PF12156">
    <property type="entry name" value="ATPase-cat_bd"/>
    <property type="match status" value="1"/>
</dbReference>
<gene>
    <name evidence="17" type="ORF">C8261_04185</name>
</gene>
<evidence type="ECO:0000256" key="6">
    <source>
        <dbReference type="ARBA" id="ARBA00022692"/>
    </source>
</evidence>
<dbReference type="RefSeq" id="WP_107492427.1">
    <property type="nucleotide sequence ID" value="NZ_PZKC01000003.1"/>
</dbReference>
<evidence type="ECO:0000256" key="14">
    <source>
        <dbReference type="ARBA" id="ARBA00023136"/>
    </source>
</evidence>
<evidence type="ECO:0000256" key="12">
    <source>
        <dbReference type="ARBA" id="ARBA00022989"/>
    </source>
</evidence>
<dbReference type="GO" id="GO:0043682">
    <property type="term" value="F:P-type divalent copper transporter activity"/>
    <property type="evidence" value="ECO:0007669"/>
    <property type="project" value="TreeGrafter"/>
</dbReference>
<feature type="transmembrane region" description="Helical" evidence="15">
    <location>
        <begin position="228"/>
        <end position="249"/>
    </location>
</feature>
<dbReference type="SUPFAM" id="SSF81665">
    <property type="entry name" value="Calcium ATPase, transmembrane domain M"/>
    <property type="match status" value="1"/>
</dbReference>
<dbReference type="PANTHER" id="PTHR43520:SF5">
    <property type="entry name" value="CATION-TRANSPORTING P-TYPE ATPASE-RELATED"/>
    <property type="match status" value="1"/>
</dbReference>
<dbReference type="PROSITE" id="PS00154">
    <property type="entry name" value="ATPASE_E1_E2"/>
    <property type="match status" value="1"/>
</dbReference>
<evidence type="ECO:0000256" key="15">
    <source>
        <dbReference type="RuleBase" id="RU362081"/>
    </source>
</evidence>
<dbReference type="Proteomes" id="UP000241193">
    <property type="component" value="Unassembled WGS sequence"/>
</dbReference>
<dbReference type="CDD" id="cd00371">
    <property type="entry name" value="HMA"/>
    <property type="match status" value="1"/>
</dbReference>
<dbReference type="AlphaFoldDB" id="A0A2T4IHH8"/>
<dbReference type="Pfam" id="PF00702">
    <property type="entry name" value="Hydrolase"/>
    <property type="match status" value="1"/>
</dbReference>
<dbReference type="InterPro" id="IPR023214">
    <property type="entry name" value="HAD_sf"/>
</dbReference>
<dbReference type="SUPFAM" id="SSF55008">
    <property type="entry name" value="HMA, heavy metal-associated domain"/>
    <property type="match status" value="1"/>
</dbReference>
<keyword evidence="3" id="KW-0813">Transport</keyword>
<dbReference type="EMBL" id="PZKC01000003">
    <property type="protein sequence ID" value="PTD97225.1"/>
    <property type="molecule type" value="Genomic_DNA"/>
</dbReference>
<keyword evidence="18" id="KW-1185">Reference proteome</keyword>
<evidence type="ECO:0000256" key="5">
    <source>
        <dbReference type="ARBA" id="ARBA00022553"/>
    </source>
</evidence>
<keyword evidence="4 15" id="KW-1003">Cell membrane</keyword>
<evidence type="ECO:0000313" key="17">
    <source>
        <dbReference type="EMBL" id="PTD97225.1"/>
    </source>
</evidence>
<evidence type="ECO:0000256" key="10">
    <source>
        <dbReference type="ARBA" id="ARBA00022842"/>
    </source>
</evidence>
<keyword evidence="13" id="KW-0406">Ion transport</keyword>
<evidence type="ECO:0000256" key="11">
    <source>
        <dbReference type="ARBA" id="ARBA00022967"/>
    </source>
</evidence>
<evidence type="ECO:0000313" key="18">
    <source>
        <dbReference type="Proteomes" id="UP000241193"/>
    </source>
</evidence>
<keyword evidence="8 15" id="KW-0547">Nucleotide-binding</keyword>
<dbReference type="InterPro" id="IPR018303">
    <property type="entry name" value="ATPase_P-typ_P_site"/>
</dbReference>
<comment type="subcellular location">
    <subcellularLocation>
        <location evidence="1">Cell membrane</location>
        <topology evidence="1">Multi-pass membrane protein</topology>
    </subcellularLocation>
</comment>
<dbReference type="GO" id="GO:0005524">
    <property type="term" value="F:ATP binding"/>
    <property type="evidence" value="ECO:0007669"/>
    <property type="project" value="UniProtKB-UniRule"/>
</dbReference>
<feature type="transmembrane region" description="Helical" evidence="15">
    <location>
        <begin position="193"/>
        <end position="216"/>
    </location>
</feature>
<dbReference type="PANTHER" id="PTHR43520">
    <property type="entry name" value="ATP7, ISOFORM B"/>
    <property type="match status" value="1"/>
</dbReference>
<feature type="domain" description="HMA" evidence="16">
    <location>
        <begin position="108"/>
        <end position="174"/>
    </location>
</feature>
<keyword evidence="7 15" id="KW-0479">Metal-binding</keyword>
<dbReference type="NCBIfam" id="TIGR01525">
    <property type="entry name" value="ATPase-IB_hvy"/>
    <property type="match status" value="1"/>
</dbReference>
<dbReference type="InterPro" id="IPR023299">
    <property type="entry name" value="ATPase_P-typ_cyto_dom_N"/>
</dbReference>
<reference evidence="17 18" key="2">
    <citation type="submission" date="2018-04" db="EMBL/GenBank/DDBJ databases">
        <title>Thauera lacus sp. nov., isolated from an saline lake in Inner Mongolia, China.</title>
        <authorList>
            <person name="Liang Q.-Y."/>
        </authorList>
    </citation>
    <scope>NUCLEOTIDE SEQUENCE [LARGE SCALE GENOMIC DNA]</scope>
    <source>
        <strain evidence="17 18">D20</strain>
    </source>
</reference>
<dbReference type="GO" id="GO:0005507">
    <property type="term" value="F:copper ion binding"/>
    <property type="evidence" value="ECO:0007669"/>
    <property type="project" value="TreeGrafter"/>
</dbReference>
<dbReference type="NCBIfam" id="TIGR01511">
    <property type="entry name" value="ATPase-IB1_Cu"/>
    <property type="match status" value="1"/>
</dbReference>
<feature type="transmembrane region" description="Helical" evidence="15">
    <location>
        <begin position="442"/>
        <end position="464"/>
    </location>
</feature>
<dbReference type="SUPFAM" id="SSF81653">
    <property type="entry name" value="Calcium ATPase, transduction domain A"/>
    <property type="match status" value="1"/>
</dbReference>
<dbReference type="Gene3D" id="2.70.150.10">
    <property type="entry name" value="Calcium-transporting ATPase, cytoplasmic transduction domain A"/>
    <property type="match status" value="1"/>
</dbReference>
<feature type="transmembrane region" description="Helical" evidence="15">
    <location>
        <begin position="289"/>
        <end position="307"/>
    </location>
</feature>
<dbReference type="InterPro" id="IPR008250">
    <property type="entry name" value="ATPase_P-typ_transduc_dom_A_sf"/>
</dbReference>
<dbReference type="InterPro" id="IPR044492">
    <property type="entry name" value="P_typ_ATPase_HD_dom"/>
</dbReference>
<keyword evidence="5" id="KW-0597">Phosphoprotein</keyword>
<evidence type="ECO:0000256" key="3">
    <source>
        <dbReference type="ARBA" id="ARBA00022448"/>
    </source>
</evidence>
<dbReference type="SFLD" id="SFLDG00002">
    <property type="entry name" value="C1.7:_P-type_atpase_like"/>
    <property type="match status" value="1"/>
</dbReference>
<dbReference type="Gene3D" id="3.30.70.100">
    <property type="match status" value="1"/>
</dbReference>
<proteinExistence type="inferred from homology"/>
<keyword evidence="9 15" id="KW-0067">ATP-binding</keyword>
<feature type="transmembrane region" description="Helical" evidence="15">
    <location>
        <begin position="778"/>
        <end position="795"/>
    </location>
</feature>
<evidence type="ECO:0000256" key="13">
    <source>
        <dbReference type="ARBA" id="ARBA00023065"/>
    </source>
</evidence>